<evidence type="ECO:0000313" key="3">
    <source>
        <dbReference type="Proteomes" id="UP000646827"/>
    </source>
</evidence>
<evidence type="ECO:0000313" key="2">
    <source>
        <dbReference type="EMBL" id="KAG2222275.1"/>
    </source>
</evidence>
<dbReference type="OrthoDB" id="2281003at2759"/>
<evidence type="ECO:0000256" key="1">
    <source>
        <dbReference type="SAM" id="Phobius"/>
    </source>
</evidence>
<dbReference type="Proteomes" id="UP000646827">
    <property type="component" value="Unassembled WGS sequence"/>
</dbReference>
<dbReference type="AlphaFoldDB" id="A0A8H7VIY7"/>
<gene>
    <name evidence="2" type="ORF">INT45_006954</name>
</gene>
<keyword evidence="1" id="KW-1133">Transmembrane helix</keyword>
<keyword evidence="1" id="KW-0812">Transmembrane</keyword>
<sequence>MKTTTTVKITRAQAACMFYGETINAKNKRECEKRLNDLVDVDICYLEDAPTEPFIVAKVRIESSPVRYKQYPRTTSSNDVLSLINERDSTKGSAGVKLSRLKTMAIFLPVFLVGAPIGYFTWSKVFNEADYQAAKICHGTLTSSEEKSTKELLRECYPPRSGFASTIGTIASFGILARAMFGKNTRHRLFFARAPPGADIRWVTFKMAGELLLRCGAIVYGAAAGGAVAGRLAVARQPLRVTSYSSPSSNK</sequence>
<dbReference type="EMBL" id="JAEPRB010000087">
    <property type="protein sequence ID" value="KAG2222275.1"/>
    <property type="molecule type" value="Genomic_DNA"/>
</dbReference>
<accession>A0A8H7VIY7</accession>
<protein>
    <submittedName>
        <fullName evidence="2">Uncharacterized protein</fullName>
    </submittedName>
</protein>
<comment type="caution">
    <text evidence="2">The sequence shown here is derived from an EMBL/GenBank/DDBJ whole genome shotgun (WGS) entry which is preliminary data.</text>
</comment>
<feature type="transmembrane region" description="Helical" evidence="1">
    <location>
        <begin position="162"/>
        <end position="181"/>
    </location>
</feature>
<name>A0A8H7VIY7_9FUNG</name>
<reference evidence="2 3" key="1">
    <citation type="submission" date="2020-12" db="EMBL/GenBank/DDBJ databases">
        <title>Metabolic potential, ecology and presence of endohyphal bacteria is reflected in genomic diversity of Mucoromycotina.</title>
        <authorList>
            <person name="Muszewska A."/>
            <person name="Okrasinska A."/>
            <person name="Steczkiewicz K."/>
            <person name="Drgas O."/>
            <person name="Orlowska M."/>
            <person name="Perlinska-Lenart U."/>
            <person name="Aleksandrzak-Piekarczyk T."/>
            <person name="Szatraj K."/>
            <person name="Zielenkiewicz U."/>
            <person name="Pilsyk S."/>
            <person name="Malc E."/>
            <person name="Mieczkowski P."/>
            <person name="Kruszewska J.S."/>
            <person name="Biernat P."/>
            <person name="Pawlowska J."/>
        </authorList>
    </citation>
    <scope>NUCLEOTIDE SEQUENCE [LARGE SCALE GENOMIC DNA]</scope>
    <source>
        <strain evidence="2 3">CBS 142.35</strain>
    </source>
</reference>
<proteinExistence type="predicted"/>
<keyword evidence="3" id="KW-1185">Reference proteome</keyword>
<feature type="transmembrane region" description="Helical" evidence="1">
    <location>
        <begin position="104"/>
        <end position="122"/>
    </location>
</feature>
<keyword evidence="1" id="KW-0472">Membrane</keyword>
<organism evidence="2 3">
    <name type="scientific">Circinella minor</name>
    <dbReference type="NCBI Taxonomy" id="1195481"/>
    <lineage>
        <taxon>Eukaryota</taxon>
        <taxon>Fungi</taxon>
        <taxon>Fungi incertae sedis</taxon>
        <taxon>Mucoromycota</taxon>
        <taxon>Mucoromycotina</taxon>
        <taxon>Mucoromycetes</taxon>
        <taxon>Mucorales</taxon>
        <taxon>Lichtheimiaceae</taxon>
        <taxon>Circinella</taxon>
    </lineage>
</organism>
<feature type="transmembrane region" description="Helical" evidence="1">
    <location>
        <begin position="211"/>
        <end position="234"/>
    </location>
</feature>